<reference evidence="1" key="1">
    <citation type="submission" date="2019-12" db="EMBL/GenBank/DDBJ databases">
        <authorList>
            <person name="Cremers G."/>
        </authorList>
    </citation>
    <scope>NUCLEOTIDE SEQUENCE</scope>
    <source>
        <strain evidence="1">Mbul1</strain>
    </source>
</reference>
<accession>A0A679IZE3</accession>
<dbReference type="EMBL" id="LR743504">
    <property type="protein sequence ID" value="CAA2105325.1"/>
    <property type="molecule type" value="Genomic_DNA"/>
</dbReference>
<organism evidence="1">
    <name type="scientific">Methylobacterium bullatum</name>
    <dbReference type="NCBI Taxonomy" id="570505"/>
    <lineage>
        <taxon>Bacteria</taxon>
        <taxon>Pseudomonadati</taxon>
        <taxon>Pseudomonadota</taxon>
        <taxon>Alphaproteobacteria</taxon>
        <taxon>Hyphomicrobiales</taxon>
        <taxon>Methylobacteriaceae</taxon>
        <taxon>Methylobacterium</taxon>
    </lineage>
</organism>
<proteinExistence type="predicted"/>
<dbReference type="AlphaFoldDB" id="A0A679IZE3"/>
<sequence length="160" mass="17690">MAVTIRALDPSYATLGIALHFLARRAPFSGFRFGDLTQTVDDQIRRCHALFAFDDRRVVGYLGWHLYSHAEARDFARTGKPPPLDRPDGADVAWVMTAAASVPQTLMALVEAGKALNIGRRAMGVRYRKTGKRVIFDQLIAPRRATTGAVRDEDAGPPQR</sequence>
<gene>
    <name evidence="1" type="ORF">MBUL_03136</name>
</gene>
<protein>
    <submittedName>
        <fullName evidence="1">Uncharacterized protein</fullName>
    </submittedName>
</protein>
<evidence type="ECO:0000313" key="1">
    <source>
        <dbReference type="EMBL" id="CAA2105325.1"/>
    </source>
</evidence>
<name>A0A679IZE3_9HYPH</name>